<dbReference type="PANTHER" id="PTHR21292">
    <property type="entry name" value="EXOCYST COMPLEX COMPONENT SEC6-RELATED"/>
    <property type="match status" value="1"/>
</dbReference>
<dbReference type="EMBL" id="BLLK01000047">
    <property type="protein sequence ID" value="GFH54697.1"/>
    <property type="molecule type" value="Genomic_DNA"/>
</dbReference>
<organism evidence="4 5">
    <name type="scientific">Chaetoceros tenuissimus</name>
    <dbReference type="NCBI Taxonomy" id="426638"/>
    <lineage>
        <taxon>Eukaryota</taxon>
        <taxon>Sar</taxon>
        <taxon>Stramenopiles</taxon>
        <taxon>Ochrophyta</taxon>
        <taxon>Bacillariophyta</taxon>
        <taxon>Coscinodiscophyceae</taxon>
        <taxon>Chaetocerotophycidae</taxon>
        <taxon>Chaetocerotales</taxon>
        <taxon>Chaetocerotaceae</taxon>
        <taxon>Chaetoceros</taxon>
    </lineage>
</organism>
<keyword evidence="5" id="KW-1185">Reference proteome</keyword>
<dbReference type="Pfam" id="PF06046">
    <property type="entry name" value="Sec6"/>
    <property type="match status" value="1"/>
</dbReference>
<comment type="caution">
    <text evidence="4">The sequence shown here is derived from an EMBL/GenBank/DDBJ whole genome shotgun (WGS) entry which is preliminary data.</text>
</comment>
<evidence type="ECO:0008006" key="6">
    <source>
        <dbReference type="Google" id="ProtNLM"/>
    </source>
</evidence>
<protein>
    <recommendedName>
        <fullName evidence="6">Exocyst complex component</fullName>
    </recommendedName>
</protein>
<accession>A0AAD3CZ72</accession>
<evidence type="ECO:0000313" key="5">
    <source>
        <dbReference type="Proteomes" id="UP001054902"/>
    </source>
</evidence>
<name>A0AAD3CZ72_9STRA</name>
<dbReference type="GO" id="GO:0006887">
    <property type="term" value="P:exocytosis"/>
    <property type="evidence" value="ECO:0007669"/>
    <property type="project" value="UniProtKB-KW"/>
</dbReference>
<gene>
    <name evidence="4" type="ORF">CTEN210_11173</name>
</gene>
<comment type="similarity">
    <text evidence="1">Belongs to the SEC6 family.</text>
</comment>
<dbReference type="Gene3D" id="1.10.357.70">
    <property type="entry name" value="Exocyst complex component Sec6, C-terminal domain"/>
    <property type="match status" value="1"/>
</dbReference>
<evidence type="ECO:0000256" key="2">
    <source>
        <dbReference type="ARBA" id="ARBA00022448"/>
    </source>
</evidence>
<dbReference type="GO" id="GO:0051601">
    <property type="term" value="P:exocyst localization"/>
    <property type="evidence" value="ECO:0007669"/>
    <property type="project" value="TreeGrafter"/>
</dbReference>
<dbReference type="PANTHER" id="PTHR21292:SF1">
    <property type="entry name" value="EXOCYST COMPLEX COMPONENT 3"/>
    <property type="match status" value="1"/>
</dbReference>
<dbReference type="InterPro" id="IPR042532">
    <property type="entry name" value="EXOC3/Sec6_C"/>
</dbReference>
<reference evidence="4 5" key="1">
    <citation type="journal article" date="2021" name="Sci. Rep.">
        <title>The genome of the diatom Chaetoceros tenuissimus carries an ancient integrated fragment of an extant virus.</title>
        <authorList>
            <person name="Hongo Y."/>
            <person name="Kimura K."/>
            <person name="Takaki Y."/>
            <person name="Yoshida Y."/>
            <person name="Baba S."/>
            <person name="Kobayashi G."/>
            <person name="Nagasaki K."/>
            <person name="Hano T."/>
            <person name="Tomaru Y."/>
        </authorList>
    </citation>
    <scope>NUCLEOTIDE SEQUENCE [LARGE SCALE GENOMIC DNA]</scope>
    <source>
        <strain evidence="4 5">NIES-3715</strain>
    </source>
</reference>
<dbReference type="GO" id="GO:0000149">
    <property type="term" value="F:SNARE binding"/>
    <property type="evidence" value="ECO:0007669"/>
    <property type="project" value="TreeGrafter"/>
</dbReference>
<proteinExistence type="inferred from homology"/>
<sequence length="609" mass="70116">MSPQTGIIETVKIYDLGGNSSHGQWERIQLETQDTFLASLEKAADESNEGDSFKLQFISILSVATQLLCQIENDRTFNSLRKKSSSSKITHQTMHKASHDQIEMFMKACSYSYTSLSRILQLIGGFDGNNIDEMSMQQLLDVISYCKFYRSTIENLYPKLQLFDDANDQIVQKPHLNDLPEIFDSSTINEDRDIDGSILFDGLFWVCLCSLEIRRLCQDEVLIRTREDTDTWLKKVYSTKRDIRQTMQNTLITSLCEDVFSLALLHLETLREQIGEDIPELHVMLICLVLSRMRHQQIEFRFRNEKKSIEAYCAAANDYYRMSQKVEDLQSEIISSPSVKFSRQLQSTISEACDALAAGYMSEAAYTVSLTTRNVLEPIEANITPKLFRREWEKNLTHNDLARQITTTLEDFLSDMNTFFCNKYLLQKFLASLSRAISTYYMITFLSLAETKKIKSSVFQDTAVAIKRMKDDISILKNFLLQFKSTLPTLKRIVERDFLPLISITEFAGNIQNGLNGSVCKDFAMLLCARLQSVALTKVVIGDVIRIIRANDEKKGMKLIHEIHDRLLQISTEARKCKQNKDEIFCLELNSANALKKMYKKSRRKRYDV</sequence>
<dbReference type="Proteomes" id="UP001054902">
    <property type="component" value="Unassembled WGS sequence"/>
</dbReference>
<evidence type="ECO:0000256" key="1">
    <source>
        <dbReference type="ARBA" id="ARBA00009447"/>
    </source>
</evidence>
<keyword evidence="2" id="KW-0813">Transport</keyword>
<evidence type="ECO:0000256" key="3">
    <source>
        <dbReference type="ARBA" id="ARBA00022483"/>
    </source>
</evidence>
<dbReference type="InterPro" id="IPR010326">
    <property type="entry name" value="EXOC3/Sec6"/>
</dbReference>
<dbReference type="AlphaFoldDB" id="A0AAD3CZ72"/>
<keyword evidence="3" id="KW-0268">Exocytosis</keyword>
<evidence type="ECO:0000313" key="4">
    <source>
        <dbReference type="EMBL" id="GFH54697.1"/>
    </source>
</evidence>
<dbReference type="GO" id="GO:0000145">
    <property type="term" value="C:exocyst"/>
    <property type="evidence" value="ECO:0007669"/>
    <property type="project" value="InterPro"/>
</dbReference>